<dbReference type="AlphaFoldDB" id="A0A9X0R1C4"/>
<proteinExistence type="predicted"/>
<gene>
    <name evidence="2" type="ORF">H7965_15125</name>
</gene>
<accession>A0A9X0R1C4</accession>
<evidence type="ECO:0000313" key="2">
    <source>
        <dbReference type="EMBL" id="MBC4016653.1"/>
    </source>
</evidence>
<evidence type="ECO:0000259" key="1">
    <source>
        <dbReference type="Pfam" id="PF07811"/>
    </source>
</evidence>
<organism evidence="2 3">
    <name type="scientific">Siccirubricoccus deserti</name>
    <dbReference type="NCBI Taxonomy" id="2013562"/>
    <lineage>
        <taxon>Bacteria</taxon>
        <taxon>Pseudomonadati</taxon>
        <taxon>Pseudomonadota</taxon>
        <taxon>Alphaproteobacteria</taxon>
        <taxon>Acetobacterales</taxon>
        <taxon>Roseomonadaceae</taxon>
        <taxon>Siccirubricoccus</taxon>
    </lineage>
</organism>
<comment type="caution">
    <text evidence="2">The sequence shown here is derived from an EMBL/GenBank/DDBJ whole genome shotgun (WGS) entry which is preliminary data.</text>
</comment>
<keyword evidence="3" id="KW-1185">Reference proteome</keyword>
<dbReference type="EMBL" id="JACOMF010000017">
    <property type="protein sequence ID" value="MBC4016653.1"/>
    <property type="molecule type" value="Genomic_DNA"/>
</dbReference>
<sequence>MPILDGLMRLGLRLPVVGRRGATTAEFALIGGPLMMLLLGTIELSRYLLTLESVRTVAAEAARTATLRGSQNMNAGNPPCTNLSGALAVDGARTPFLDTAVLTVAMANCTTTNGVTTVTITVRYPFTFALPYFGANNRPVEETTQGMFH</sequence>
<evidence type="ECO:0000313" key="3">
    <source>
        <dbReference type="Proteomes" id="UP000600101"/>
    </source>
</evidence>
<dbReference type="InterPro" id="IPR012495">
    <property type="entry name" value="TadE-like_dom"/>
</dbReference>
<dbReference type="RefSeq" id="WP_186771420.1">
    <property type="nucleotide sequence ID" value="NZ_JACOMF010000017.1"/>
</dbReference>
<feature type="domain" description="TadE-like" evidence="1">
    <location>
        <begin position="21"/>
        <end position="63"/>
    </location>
</feature>
<dbReference type="Proteomes" id="UP000600101">
    <property type="component" value="Unassembled WGS sequence"/>
</dbReference>
<dbReference type="Pfam" id="PF07811">
    <property type="entry name" value="TadE"/>
    <property type="match status" value="1"/>
</dbReference>
<name>A0A9X0R1C4_9PROT</name>
<protein>
    <submittedName>
        <fullName evidence="2">Pilus assembly protein</fullName>
    </submittedName>
</protein>
<reference evidence="2" key="1">
    <citation type="submission" date="2020-08" db="EMBL/GenBank/DDBJ databases">
        <authorList>
            <person name="Hu Y."/>
            <person name="Nguyen S.V."/>
            <person name="Li F."/>
            <person name="Fanning S."/>
        </authorList>
    </citation>
    <scope>NUCLEOTIDE SEQUENCE</scope>
    <source>
        <strain evidence="2">SYSU D8009</strain>
    </source>
</reference>